<evidence type="ECO:0000313" key="2">
    <source>
        <dbReference type="Proteomes" id="UP000569092"/>
    </source>
</evidence>
<accession>A0A7W8J6X0</accession>
<dbReference type="AlphaFoldDB" id="A0A7W8J6X0"/>
<proteinExistence type="predicted"/>
<evidence type="ECO:0008006" key="3">
    <source>
        <dbReference type="Google" id="ProtNLM"/>
    </source>
</evidence>
<name>A0A7W8J6X0_9BACT</name>
<sequence length="206" mass="22667">MAIVVVGGHTRNIGKTSVVAGLIAAMPEMHWTAFKITQFGHGMCSVNGEPCDCETAEHTVAVSEERPGGDATTDSGRYLAAGAVRSFWVRTRQGDLSEAMPRIRKEMERAENVVIESNSILRFLRPDLYLSVLDPATADFKDSAKYFLDRADAVLVPEGVLGRPEWKGVSLKLVEGTPVLAIRPPVYVTEEVVEFVRQRLRARVIV</sequence>
<protein>
    <recommendedName>
        <fullName evidence="3">Molybdopterin-guanine dinucleotide biosynthesis protein B</fullName>
    </recommendedName>
</protein>
<organism evidence="1 2">
    <name type="scientific">Tunturiibacter lichenicola</name>
    <dbReference type="NCBI Taxonomy" id="2051959"/>
    <lineage>
        <taxon>Bacteria</taxon>
        <taxon>Pseudomonadati</taxon>
        <taxon>Acidobacteriota</taxon>
        <taxon>Terriglobia</taxon>
        <taxon>Terriglobales</taxon>
        <taxon>Acidobacteriaceae</taxon>
        <taxon>Tunturiibacter</taxon>
    </lineage>
</organism>
<dbReference type="EMBL" id="JACHDZ010000001">
    <property type="protein sequence ID" value="MBB5342681.1"/>
    <property type="molecule type" value="Genomic_DNA"/>
</dbReference>
<dbReference type="Proteomes" id="UP000569092">
    <property type="component" value="Unassembled WGS sequence"/>
</dbReference>
<gene>
    <name evidence="1" type="ORF">HDF10_000631</name>
</gene>
<reference evidence="1 2" key="1">
    <citation type="submission" date="2020-08" db="EMBL/GenBank/DDBJ databases">
        <title>Genomic Encyclopedia of Type Strains, Phase IV (KMG-V): Genome sequencing to study the core and pangenomes of soil and plant-associated prokaryotes.</title>
        <authorList>
            <person name="Whitman W."/>
        </authorList>
    </citation>
    <scope>NUCLEOTIDE SEQUENCE [LARGE SCALE GENOMIC DNA]</scope>
    <source>
        <strain evidence="1 2">M8US30</strain>
    </source>
</reference>
<comment type="caution">
    <text evidence="1">The sequence shown here is derived from an EMBL/GenBank/DDBJ whole genome shotgun (WGS) entry which is preliminary data.</text>
</comment>
<evidence type="ECO:0000313" key="1">
    <source>
        <dbReference type="EMBL" id="MBB5342681.1"/>
    </source>
</evidence>